<protein>
    <recommendedName>
        <fullName evidence="4">Type-4 uracil-DNA glycosylase</fullName>
        <ecNumber evidence="3">3.2.2.27</ecNumber>
    </recommendedName>
</protein>
<dbReference type="InterPro" id="IPR005273">
    <property type="entry name" value="Ura-DNA_glyco_family4"/>
</dbReference>
<keyword evidence="11" id="KW-0234">DNA repair</keyword>
<dbReference type="SMART" id="SM00986">
    <property type="entry name" value="UDG"/>
    <property type="match status" value="1"/>
</dbReference>
<keyword evidence="9" id="KW-0408">Iron</keyword>
<dbReference type="EMBL" id="AY458645">
    <property type="protein sequence ID" value="AAR38063.1"/>
    <property type="molecule type" value="Genomic_DNA"/>
</dbReference>
<name>Q6SFZ9_9BACT</name>
<evidence type="ECO:0000259" key="12">
    <source>
        <dbReference type="SMART" id="SM00986"/>
    </source>
</evidence>
<keyword evidence="10" id="KW-0411">Iron-sulfur</keyword>
<proteinExistence type="inferred from homology"/>
<evidence type="ECO:0000256" key="2">
    <source>
        <dbReference type="ARBA" id="ARBA00006521"/>
    </source>
</evidence>
<evidence type="ECO:0000256" key="8">
    <source>
        <dbReference type="ARBA" id="ARBA00022801"/>
    </source>
</evidence>
<evidence type="ECO:0000256" key="11">
    <source>
        <dbReference type="ARBA" id="ARBA00023204"/>
    </source>
</evidence>
<dbReference type="GO" id="GO:0051539">
    <property type="term" value="F:4 iron, 4 sulfur cluster binding"/>
    <property type="evidence" value="ECO:0007669"/>
    <property type="project" value="UniProtKB-KW"/>
</dbReference>
<evidence type="ECO:0000256" key="7">
    <source>
        <dbReference type="ARBA" id="ARBA00022763"/>
    </source>
</evidence>
<dbReference type="InterPro" id="IPR005122">
    <property type="entry name" value="Uracil-DNA_glycosylase-like"/>
</dbReference>
<accession>Q6SFZ9</accession>
<gene>
    <name evidence="13" type="ORF">MBMO_EBAC080-L12H07.12</name>
</gene>
<dbReference type="InterPro" id="IPR036895">
    <property type="entry name" value="Uracil-DNA_glycosylase-like_sf"/>
</dbReference>
<dbReference type="Gene3D" id="3.40.470.10">
    <property type="entry name" value="Uracil-DNA glycosylase-like domain"/>
    <property type="match status" value="1"/>
</dbReference>
<evidence type="ECO:0000256" key="6">
    <source>
        <dbReference type="ARBA" id="ARBA00022723"/>
    </source>
</evidence>
<comment type="similarity">
    <text evidence="2">Belongs to the uracil-DNA glycosylase (UDG) superfamily. Type 4 (UDGa) family.</text>
</comment>
<reference evidence="13" key="1">
    <citation type="submission" date="2003-11" db="EMBL/GenBank/DDBJ databases">
        <authorList>
            <person name="Heidelberg J.F."/>
            <person name="Eisen J.A."/>
            <person name="Nelson W.C."/>
            <person name="DeLong E.F."/>
        </authorList>
    </citation>
    <scope>NUCLEOTIDE SEQUENCE</scope>
</reference>
<evidence type="ECO:0000256" key="9">
    <source>
        <dbReference type="ARBA" id="ARBA00023004"/>
    </source>
</evidence>
<dbReference type="GO" id="GO:0046872">
    <property type="term" value="F:metal ion binding"/>
    <property type="evidence" value="ECO:0007669"/>
    <property type="project" value="UniProtKB-KW"/>
</dbReference>
<evidence type="ECO:0000256" key="1">
    <source>
        <dbReference type="ARBA" id="ARBA00001400"/>
    </source>
</evidence>
<evidence type="ECO:0000313" key="13">
    <source>
        <dbReference type="EMBL" id="AAR38063.1"/>
    </source>
</evidence>
<dbReference type="CDD" id="cd10030">
    <property type="entry name" value="UDG-F4_TTUDGA_SPO1dp_like"/>
    <property type="match status" value="1"/>
</dbReference>
<dbReference type="PANTHER" id="PTHR33693:SF1">
    <property type="entry name" value="TYPE-4 URACIL-DNA GLYCOSYLASE"/>
    <property type="match status" value="1"/>
</dbReference>
<evidence type="ECO:0000256" key="5">
    <source>
        <dbReference type="ARBA" id="ARBA00022485"/>
    </source>
</evidence>
<keyword evidence="8" id="KW-0378">Hydrolase</keyword>
<dbReference type="SMART" id="SM00987">
    <property type="entry name" value="UreE_C"/>
    <property type="match status" value="1"/>
</dbReference>
<comment type="catalytic activity">
    <reaction evidence="1">
        <text>Hydrolyzes single-stranded DNA or mismatched double-stranded DNA and polynucleotides, releasing free uracil.</text>
        <dbReference type="EC" id="3.2.2.27"/>
    </reaction>
</comment>
<dbReference type="PANTHER" id="PTHR33693">
    <property type="entry name" value="TYPE-5 URACIL-DNA GLYCOSYLASE"/>
    <property type="match status" value="1"/>
</dbReference>
<dbReference type="InterPro" id="IPR051536">
    <property type="entry name" value="UDG_Type-4/5"/>
</dbReference>
<dbReference type="AlphaFoldDB" id="Q6SFZ9"/>
<organism evidence="13">
    <name type="scientific">uncultured marine bacterium 577</name>
    <dbReference type="NCBI Taxonomy" id="257398"/>
    <lineage>
        <taxon>Bacteria</taxon>
        <taxon>environmental samples</taxon>
    </lineage>
</organism>
<dbReference type="GO" id="GO:0006281">
    <property type="term" value="P:DNA repair"/>
    <property type="evidence" value="ECO:0007669"/>
    <property type="project" value="UniProtKB-KW"/>
</dbReference>
<feature type="domain" description="Uracil-DNA glycosylase-like" evidence="12">
    <location>
        <begin position="76"/>
        <end position="223"/>
    </location>
</feature>
<evidence type="ECO:0000256" key="4">
    <source>
        <dbReference type="ARBA" id="ARBA00019403"/>
    </source>
</evidence>
<evidence type="ECO:0000256" key="3">
    <source>
        <dbReference type="ARBA" id="ARBA00012030"/>
    </source>
</evidence>
<dbReference type="GO" id="GO:0004844">
    <property type="term" value="F:uracil DNA N-glycosylase activity"/>
    <property type="evidence" value="ECO:0007669"/>
    <property type="project" value="UniProtKB-EC"/>
</dbReference>
<keyword evidence="7" id="KW-0227">DNA damage</keyword>
<dbReference type="SUPFAM" id="SSF52141">
    <property type="entry name" value="Uracil-DNA glycosylase-like"/>
    <property type="match status" value="1"/>
</dbReference>
<keyword evidence="5" id="KW-0004">4Fe-4S</keyword>
<dbReference type="EC" id="3.2.2.27" evidence="3"/>
<dbReference type="Pfam" id="PF03167">
    <property type="entry name" value="UDG"/>
    <property type="match status" value="1"/>
</dbReference>
<sequence length="236" mass="26551">MSIRSQEILKELRLTPLWRHRVKDPVNILAKTPSSSVTKKEDRGSQILRSDWVQLEENVVGCTSCSLFQDRTKTVFGAGDKNADWLFIGDVPSTEEDTQGEPLIGLSGELLDNMLEAVSLKRGGNIYIANTVKCRPSGDRSPDNSEEQQCEPFLIRQIELIKPKLIIVLGEIAAQNLLGTSATIDSLRGRLHEYSSIPLIVTYHPAYLLQIQSDKEKVWQDLCFARNIMQKELKDS</sequence>
<dbReference type="NCBIfam" id="TIGR00758">
    <property type="entry name" value="UDG_fam4"/>
    <property type="match status" value="1"/>
</dbReference>
<reference evidence="13" key="2">
    <citation type="submission" date="2003-12" db="EMBL/GenBank/DDBJ databases">
        <title>Monterey Bay Coastal Ocean Microbial Observatory environmental clone sequencing.</title>
        <authorList>
            <person name="DeLong E.F."/>
        </authorList>
    </citation>
    <scope>NUCLEOTIDE SEQUENCE</scope>
</reference>
<evidence type="ECO:0000256" key="10">
    <source>
        <dbReference type="ARBA" id="ARBA00023014"/>
    </source>
</evidence>
<keyword evidence="6" id="KW-0479">Metal-binding</keyword>